<evidence type="ECO:0000256" key="4">
    <source>
        <dbReference type="SAM" id="SignalP"/>
    </source>
</evidence>
<dbReference type="InterPro" id="IPR026444">
    <property type="entry name" value="Secre_tail"/>
</dbReference>
<dbReference type="InterPro" id="IPR032179">
    <property type="entry name" value="Cry22Aa_Ig-like"/>
</dbReference>
<reference evidence="7" key="1">
    <citation type="journal article" date="2019" name="Int. J. Syst. Evol. Microbiol.">
        <title>The Global Catalogue of Microorganisms (GCM) 10K type strain sequencing project: providing services to taxonomists for standard genome sequencing and annotation.</title>
        <authorList>
            <consortium name="The Broad Institute Genomics Platform"/>
            <consortium name="The Broad Institute Genome Sequencing Center for Infectious Disease"/>
            <person name="Wu L."/>
            <person name="Ma J."/>
        </authorList>
    </citation>
    <scope>NUCLEOTIDE SEQUENCE [LARGE SCALE GENOMIC DNA]</scope>
    <source>
        <strain evidence="7">CCUG 63682</strain>
    </source>
</reference>
<dbReference type="Pfam" id="PF16403">
    <property type="entry name" value="Bact_surface_Ig-like"/>
    <property type="match status" value="3"/>
</dbReference>
<dbReference type="InterPro" id="IPR013320">
    <property type="entry name" value="ConA-like_dom_sf"/>
</dbReference>
<dbReference type="CDD" id="cd00110">
    <property type="entry name" value="LamG"/>
    <property type="match status" value="1"/>
</dbReference>
<feature type="signal peptide" evidence="4">
    <location>
        <begin position="1"/>
        <end position="20"/>
    </location>
</feature>
<dbReference type="SUPFAM" id="SSF49899">
    <property type="entry name" value="Concanavalin A-like lectins/glucanases"/>
    <property type="match status" value="1"/>
</dbReference>
<dbReference type="SMART" id="SM00560">
    <property type="entry name" value="LamGL"/>
    <property type="match status" value="1"/>
</dbReference>
<dbReference type="Pfam" id="PF13385">
    <property type="entry name" value="Laminin_G_3"/>
    <property type="match status" value="1"/>
</dbReference>
<evidence type="ECO:0000256" key="3">
    <source>
        <dbReference type="ARBA" id="ARBA00023157"/>
    </source>
</evidence>
<comment type="caution">
    <text evidence="6">The sequence shown here is derived from an EMBL/GenBank/DDBJ whole genome shotgun (WGS) entry which is preliminary data.</text>
</comment>
<accession>A0ABV9N5F0</accession>
<gene>
    <name evidence="6" type="ORF">ACFO5O_14675</name>
</gene>
<evidence type="ECO:0000256" key="2">
    <source>
        <dbReference type="ARBA" id="ARBA00022737"/>
    </source>
</evidence>
<dbReference type="Pfam" id="PF02494">
    <property type="entry name" value="HYR"/>
    <property type="match status" value="3"/>
</dbReference>
<name>A0ABV9N5F0_9FLAO</name>
<keyword evidence="2" id="KW-0677">Repeat</keyword>
<keyword evidence="1 4" id="KW-0732">Signal</keyword>
<keyword evidence="7" id="KW-1185">Reference proteome</keyword>
<dbReference type="PANTHER" id="PTHR24273">
    <property type="entry name" value="FI04643P-RELATED"/>
    <property type="match status" value="1"/>
</dbReference>
<evidence type="ECO:0000256" key="1">
    <source>
        <dbReference type="ARBA" id="ARBA00022729"/>
    </source>
</evidence>
<dbReference type="Gene3D" id="2.60.120.200">
    <property type="match status" value="1"/>
</dbReference>
<dbReference type="Proteomes" id="UP001595953">
    <property type="component" value="Unassembled WGS sequence"/>
</dbReference>
<dbReference type="InterPro" id="IPR006558">
    <property type="entry name" value="LamG-like"/>
</dbReference>
<dbReference type="EMBL" id="JBHSGP010000014">
    <property type="protein sequence ID" value="MFC4723577.1"/>
    <property type="molecule type" value="Genomic_DNA"/>
</dbReference>
<dbReference type="PANTHER" id="PTHR24273:SF32">
    <property type="entry name" value="HYALIN"/>
    <property type="match status" value="1"/>
</dbReference>
<protein>
    <submittedName>
        <fullName evidence="6">Immunoglobulin-like domain-containing protein</fullName>
    </submittedName>
</protein>
<dbReference type="RefSeq" id="WP_387965091.1">
    <property type="nucleotide sequence ID" value="NZ_JBHSGP010000014.1"/>
</dbReference>
<sequence>MKLSYASLLFFLCSTIYTYGQCTITCPANVTVTCPYDVPFISPSAYTNCGTIVLQTWTMTGATAGSSPATGINDASLEIFQYGVTTVTYNVKDNLGNTASCNFTVTITDSQPPLLICPTDITINNNPGLCSAVVNDFGFMSAWDNCSGITLELVSGLPRRSAFPVGTTTNVFKFTDAAGNSSTCSFKINVIDNEAPTVNCPANIVVNTSPGLCNTYVTVPMVTASDNCSIASITNNFNGGGANASGTYPLGTSTVTYTVTDTSNKTTTCSIDVTVVNSQNPVITLNGPNVITLEACSTYTELGATATDNCLGDITSSIIVNTSALNTNVVGSYIVSYKIVNASGVTTAQVNRTVNVADTTIPYITLNGPNPLNIGDCATYTELGAVASDPCFGNITGALVIDNSTVNSGVLGSYNVTYNVMDAQGNAAAQVTRVVNILEITAPIINLIGDDPQIIDACTSYIELGATATDPCFNTDYTADIVIDTSNVDTSTVGTYIVTYNVSDNFGNAAMEVVRAVEVVDATIIAQVGPDISNTICTETSLALTGNPVSGSSTGLWSVTSGQTSGFYFSDPSSPTSLFTGDVGENYELTWSIYNPCGISSDTINVSFMGCSALDFDGIDDNITFKNNYNFNGDFTIEVWVKEDLQNGNIQTIFSKRIANNQINGYDLRVVNNYVSFNWNSGLSLVSPYQITTGKWHHVAVTYAANTYRLYIDGVLMNTASGSLPITNSAECIVGAMDQTSTPPFKPTNYFTGGMDELRIWNTALSVAQIRQMMNQEIEADSGTIKGSIVPLIIQGLTWNDLKGYYQMNQSKDLSAGNLVSNSSTLINGKLRYMTTLQPETAPQPYVSKANGQWTDANTWLYGNSQNLPNSMGIDGTTAIDWNIVKTGHNISSGNRNIVLSGLFVNVNTLSVENTNPLDGQSLRVTKYLKIDGMIDLVGESQLLQDMGSVLDNTGIGSLQRDQQGTSNLFNFNYWGSPVNQNGSNYTVKGVLNDGTNPNNPLNLQWTTSYNANASLSPIAISNRWLYSFENFALNSYADWRFIGENGSLKAGLGFTMKGSGAVTSEQNYVFEGRPNNGTISIPINAGNEALIGNPYPSAIDAREFILDNASSLQGALYFWEHYVSNATHKLEEYEGGYAIYNLIGGNPAISPPEVSGNGTPSKIPERYIPVAQGFFVRANNSTGGNIVFENDQRVFVKESVTGAVDKGSVFFRKKESSKERRAATDDDDIIKRVRIQFKSPEGALRHLLLGFVPHNKATDGFDYGYDALNTEDLPNDMSWIIEGEKYVIQGVGDFDNSKQYPLGVFLKNSGTIEIALTGLENFDTIIDVYIFDALLNQTFKIDGVANFAATLNPGDHLDRFYVAFKPMNTLSLEDALHDNIVLKYLNTSQELYIYLPLSVEARQISMFNLAGQKIKSWALSKMQQSTEIRIPVSAISDGVYILKLETTSGSISKKVVVKQ</sequence>
<dbReference type="Gene3D" id="2.60.40.10">
    <property type="entry name" value="Immunoglobulins"/>
    <property type="match status" value="3"/>
</dbReference>
<organism evidence="6 7">
    <name type="scientific">Geojedonia litorea</name>
    <dbReference type="NCBI Taxonomy" id="1268269"/>
    <lineage>
        <taxon>Bacteria</taxon>
        <taxon>Pseudomonadati</taxon>
        <taxon>Bacteroidota</taxon>
        <taxon>Flavobacteriia</taxon>
        <taxon>Flavobacteriales</taxon>
        <taxon>Flavobacteriaceae</taxon>
        <taxon>Geojedonia</taxon>
    </lineage>
</organism>
<feature type="domain" description="HYR" evidence="5">
    <location>
        <begin position="191"/>
        <end position="277"/>
    </location>
</feature>
<dbReference type="InterPro" id="IPR001791">
    <property type="entry name" value="Laminin_G"/>
</dbReference>
<feature type="domain" description="HYR" evidence="5">
    <location>
        <begin position="24"/>
        <end position="109"/>
    </location>
</feature>
<dbReference type="InterPro" id="IPR013783">
    <property type="entry name" value="Ig-like_fold"/>
</dbReference>
<dbReference type="PROSITE" id="PS50825">
    <property type="entry name" value="HYR"/>
    <property type="match status" value="2"/>
</dbReference>
<dbReference type="InterPro" id="IPR003410">
    <property type="entry name" value="HYR_dom"/>
</dbReference>
<dbReference type="Pfam" id="PF18962">
    <property type="entry name" value="Por_Secre_tail"/>
    <property type="match status" value="1"/>
</dbReference>
<evidence type="ECO:0000313" key="7">
    <source>
        <dbReference type="Proteomes" id="UP001595953"/>
    </source>
</evidence>
<dbReference type="NCBIfam" id="TIGR04183">
    <property type="entry name" value="Por_Secre_tail"/>
    <property type="match status" value="1"/>
</dbReference>
<evidence type="ECO:0000259" key="5">
    <source>
        <dbReference type="PROSITE" id="PS50825"/>
    </source>
</evidence>
<keyword evidence="3" id="KW-1015">Disulfide bond</keyword>
<proteinExistence type="predicted"/>
<feature type="chain" id="PRO_5047067813" evidence="4">
    <location>
        <begin position="21"/>
        <end position="1460"/>
    </location>
</feature>
<evidence type="ECO:0000313" key="6">
    <source>
        <dbReference type="EMBL" id="MFC4723577.1"/>
    </source>
</evidence>